<evidence type="ECO:0000313" key="4">
    <source>
        <dbReference type="EMBL" id="KAL0286960.1"/>
    </source>
</evidence>
<keyword evidence="1" id="KW-0479">Metal-binding</keyword>
<evidence type="ECO:0000256" key="1">
    <source>
        <dbReference type="ARBA" id="ARBA00022723"/>
    </source>
</evidence>
<dbReference type="AlphaFoldDB" id="A0AAW2IZY3"/>
<reference evidence="4" key="2">
    <citation type="journal article" date="2024" name="Plant">
        <title>Genomic evolution and insights into agronomic trait innovations of Sesamum species.</title>
        <authorList>
            <person name="Miao H."/>
            <person name="Wang L."/>
            <person name="Qu L."/>
            <person name="Liu H."/>
            <person name="Sun Y."/>
            <person name="Le M."/>
            <person name="Wang Q."/>
            <person name="Wei S."/>
            <person name="Zheng Y."/>
            <person name="Lin W."/>
            <person name="Duan Y."/>
            <person name="Cao H."/>
            <person name="Xiong S."/>
            <person name="Wang X."/>
            <person name="Wei L."/>
            <person name="Li C."/>
            <person name="Ma Q."/>
            <person name="Ju M."/>
            <person name="Zhao R."/>
            <person name="Li G."/>
            <person name="Mu C."/>
            <person name="Tian Q."/>
            <person name="Mei H."/>
            <person name="Zhang T."/>
            <person name="Gao T."/>
            <person name="Zhang H."/>
        </authorList>
    </citation>
    <scope>NUCLEOTIDE SEQUENCE</scope>
    <source>
        <strain evidence="4">KEN8</strain>
    </source>
</reference>
<keyword evidence="2" id="KW-0378">Hydrolase</keyword>
<dbReference type="Pfam" id="PF07727">
    <property type="entry name" value="RVT_2"/>
    <property type="match status" value="1"/>
</dbReference>
<name>A0AAW2IZY3_9LAMI</name>
<comment type="caution">
    <text evidence="4">The sequence shown here is derived from an EMBL/GenBank/DDBJ whole genome shotgun (WGS) entry which is preliminary data.</text>
</comment>
<dbReference type="InterPro" id="IPR013103">
    <property type="entry name" value="RVT_2"/>
</dbReference>
<proteinExistence type="predicted"/>
<gene>
    <name evidence="4" type="ORF">Scaly_2779200</name>
</gene>
<protein>
    <recommendedName>
        <fullName evidence="3">Reverse transcriptase Ty1/copia-type domain-containing protein</fullName>
    </recommendedName>
</protein>
<dbReference type="PANTHER" id="PTHR42648:SF27">
    <property type="entry name" value="RNA-DIRECTED DNA POLYMERASE"/>
    <property type="match status" value="1"/>
</dbReference>
<dbReference type="InterPro" id="IPR036397">
    <property type="entry name" value="RNaseH_sf"/>
</dbReference>
<accession>A0AAW2IZY3</accession>
<dbReference type="Gene3D" id="3.30.420.10">
    <property type="entry name" value="Ribonuclease H-like superfamily/Ribonuclease H"/>
    <property type="match status" value="1"/>
</dbReference>
<dbReference type="InterPro" id="IPR012337">
    <property type="entry name" value="RNaseH-like_sf"/>
</dbReference>
<organism evidence="4">
    <name type="scientific">Sesamum calycinum</name>
    <dbReference type="NCBI Taxonomy" id="2727403"/>
    <lineage>
        <taxon>Eukaryota</taxon>
        <taxon>Viridiplantae</taxon>
        <taxon>Streptophyta</taxon>
        <taxon>Embryophyta</taxon>
        <taxon>Tracheophyta</taxon>
        <taxon>Spermatophyta</taxon>
        <taxon>Magnoliopsida</taxon>
        <taxon>eudicotyledons</taxon>
        <taxon>Gunneridae</taxon>
        <taxon>Pentapetalae</taxon>
        <taxon>asterids</taxon>
        <taxon>lamiids</taxon>
        <taxon>Lamiales</taxon>
        <taxon>Pedaliaceae</taxon>
        <taxon>Sesamum</taxon>
    </lineage>
</organism>
<reference evidence="4" key="1">
    <citation type="submission" date="2020-06" db="EMBL/GenBank/DDBJ databases">
        <authorList>
            <person name="Li T."/>
            <person name="Hu X."/>
            <person name="Zhang T."/>
            <person name="Song X."/>
            <person name="Zhang H."/>
            <person name="Dai N."/>
            <person name="Sheng W."/>
            <person name="Hou X."/>
            <person name="Wei L."/>
        </authorList>
    </citation>
    <scope>NUCLEOTIDE SEQUENCE</scope>
    <source>
        <strain evidence="4">KEN8</strain>
        <tissue evidence="4">Leaf</tissue>
    </source>
</reference>
<dbReference type="GO" id="GO:0016787">
    <property type="term" value="F:hydrolase activity"/>
    <property type="evidence" value="ECO:0007669"/>
    <property type="project" value="UniProtKB-KW"/>
</dbReference>
<dbReference type="GO" id="GO:0003676">
    <property type="term" value="F:nucleic acid binding"/>
    <property type="evidence" value="ECO:0007669"/>
    <property type="project" value="InterPro"/>
</dbReference>
<sequence>MVYLSLVEKLEDLKVGLNNDTHIDVILQSLPPFYDPFIINFNMNGLEESIIELINMLVRYVVATKKSTSSVLVVEALTSKAKGKRAGRWKRKKGKAKANIVVAAKDAKSALIAPVGMSKCYKEAEEEVVLRFGDSKAVVAEAVGIVNLVISDPVKLELKDCYFVLLDNAGFEFLINKNYFYLMKEGSSHLLGHIPQDSIKRLVDSKSLEIDNLDNLPAYFCGPLNTHARGGFSYFITCTNDYSWYGYVNLMKYKSEVFVRFKEFRLEENGIVSQWTPPVMPQLNGVAKRRNQTLLNMVWSMMSFTELLLSFWGYALEMAASEAPQSSAGTSSAPTVSTDNVPVLRRSARVPQPPESDSGKWLEAMKSKMDSMSLNHVWMLMDRPMGVKPVGCKWVYKHKICADGEVTSFKPRLVTKGYTQRPEVDFEKIFSPVAMAKSIQIMLAIATWYDYDIQLMDVKITFFNGFVEEEINMDQS</sequence>
<dbReference type="SUPFAM" id="SSF53098">
    <property type="entry name" value="Ribonuclease H-like"/>
    <property type="match status" value="1"/>
</dbReference>
<feature type="domain" description="Reverse transcriptase Ty1/copia-type" evidence="3">
    <location>
        <begin position="375"/>
        <end position="475"/>
    </location>
</feature>
<dbReference type="InterPro" id="IPR039537">
    <property type="entry name" value="Retrotran_Ty1/copia-like"/>
</dbReference>
<evidence type="ECO:0000259" key="3">
    <source>
        <dbReference type="Pfam" id="PF07727"/>
    </source>
</evidence>
<evidence type="ECO:0000256" key="2">
    <source>
        <dbReference type="ARBA" id="ARBA00022801"/>
    </source>
</evidence>
<dbReference type="PANTHER" id="PTHR42648">
    <property type="entry name" value="TRANSPOSASE, PUTATIVE-RELATED"/>
    <property type="match status" value="1"/>
</dbReference>
<dbReference type="EMBL" id="JACGWM010001845">
    <property type="protein sequence ID" value="KAL0286960.1"/>
    <property type="molecule type" value="Genomic_DNA"/>
</dbReference>
<dbReference type="GO" id="GO:0046872">
    <property type="term" value="F:metal ion binding"/>
    <property type="evidence" value="ECO:0007669"/>
    <property type="project" value="UniProtKB-KW"/>
</dbReference>